<proteinExistence type="predicted"/>
<name>A0A9P4UDK3_9PLEO</name>
<gene>
    <name evidence="2" type="ORF">P171DRAFT_265954</name>
</gene>
<keyword evidence="3" id="KW-1185">Reference proteome</keyword>
<accession>A0A9P4UDK3</accession>
<dbReference type="EMBL" id="MU001499">
    <property type="protein sequence ID" value="KAF2445478.1"/>
    <property type="molecule type" value="Genomic_DNA"/>
</dbReference>
<reference evidence="2" key="1">
    <citation type="journal article" date="2020" name="Stud. Mycol.">
        <title>101 Dothideomycetes genomes: a test case for predicting lifestyles and emergence of pathogens.</title>
        <authorList>
            <person name="Haridas S."/>
            <person name="Albert R."/>
            <person name="Binder M."/>
            <person name="Bloem J."/>
            <person name="Labutti K."/>
            <person name="Salamov A."/>
            <person name="Andreopoulos B."/>
            <person name="Baker S."/>
            <person name="Barry K."/>
            <person name="Bills G."/>
            <person name="Bluhm B."/>
            <person name="Cannon C."/>
            <person name="Castanera R."/>
            <person name="Culley D."/>
            <person name="Daum C."/>
            <person name="Ezra D."/>
            <person name="Gonzalez J."/>
            <person name="Henrissat B."/>
            <person name="Kuo A."/>
            <person name="Liang C."/>
            <person name="Lipzen A."/>
            <person name="Lutzoni F."/>
            <person name="Magnuson J."/>
            <person name="Mondo S."/>
            <person name="Nolan M."/>
            <person name="Ohm R."/>
            <person name="Pangilinan J."/>
            <person name="Park H.-J."/>
            <person name="Ramirez L."/>
            <person name="Alfaro M."/>
            <person name="Sun H."/>
            <person name="Tritt A."/>
            <person name="Yoshinaga Y."/>
            <person name="Zwiers L.-H."/>
            <person name="Turgeon B."/>
            <person name="Goodwin S."/>
            <person name="Spatafora J."/>
            <person name="Crous P."/>
            <person name="Grigoriev I."/>
        </authorList>
    </citation>
    <scope>NUCLEOTIDE SEQUENCE</scope>
    <source>
        <strain evidence="2">CBS 690.94</strain>
    </source>
</reference>
<evidence type="ECO:0000313" key="3">
    <source>
        <dbReference type="Proteomes" id="UP000799764"/>
    </source>
</evidence>
<organism evidence="2 3">
    <name type="scientific">Karstenula rhodostoma CBS 690.94</name>
    <dbReference type="NCBI Taxonomy" id="1392251"/>
    <lineage>
        <taxon>Eukaryota</taxon>
        <taxon>Fungi</taxon>
        <taxon>Dikarya</taxon>
        <taxon>Ascomycota</taxon>
        <taxon>Pezizomycotina</taxon>
        <taxon>Dothideomycetes</taxon>
        <taxon>Pleosporomycetidae</taxon>
        <taxon>Pleosporales</taxon>
        <taxon>Massarineae</taxon>
        <taxon>Didymosphaeriaceae</taxon>
        <taxon>Karstenula</taxon>
    </lineage>
</organism>
<sequence length="263" mass="30296">MWTPRNHNVYRDTQSRASPSPPAKHRDSMHLAAAMVVVTKRNSTESPLFRLPGEIRNMIYDYATGHYNIYHTCEGRLIVGPIDPWDWRHAFVEFPSAPSLLALTLVCRQTYLEARLHVFANNTFDTKNFFYFRRRVDKLTTAQKNAIATITCAFDCMGKIGFNVFRLTNTIDHTENFLVKPYLDILPAFVGLKRVFVDSSKMTRRNDEYKKYAQAMEDCAVLGIWRFFHKEGMLVEFVQGPVLRLCASCGKCEHCIGNGRRLA</sequence>
<evidence type="ECO:0000256" key="1">
    <source>
        <dbReference type="SAM" id="MobiDB-lite"/>
    </source>
</evidence>
<feature type="region of interest" description="Disordered" evidence="1">
    <location>
        <begin position="1"/>
        <end position="26"/>
    </location>
</feature>
<protein>
    <submittedName>
        <fullName evidence="2">Uncharacterized protein</fullName>
    </submittedName>
</protein>
<dbReference type="PANTHER" id="PTHR38790:SF4">
    <property type="entry name" value="2EXR DOMAIN-CONTAINING PROTEIN"/>
    <property type="match status" value="1"/>
</dbReference>
<dbReference type="AlphaFoldDB" id="A0A9P4UDK3"/>
<dbReference type="Proteomes" id="UP000799764">
    <property type="component" value="Unassembled WGS sequence"/>
</dbReference>
<comment type="caution">
    <text evidence="2">The sequence shown here is derived from an EMBL/GenBank/DDBJ whole genome shotgun (WGS) entry which is preliminary data.</text>
</comment>
<dbReference type="OrthoDB" id="5413827at2759"/>
<evidence type="ECO:0000313" key="2">
    <source>
        <dbReference type="EMBL" id="KAF2445478.1"/>
    </source>
</evidence>
<dbReference type="PANTHER" id="PTHR38790">
    <property type="entry name" value="2EXR DOMAIN-CONTAINING PROTEIN-RELATED"/>
    <property type="match status" value="1"/>
</dbReference>